<reference evidence="1" key="1">
    <citation type="submission" date="2023-07" db="EMBL/GenBank/DDBJ databases">
        <title>Black Yeasts Isolated from many extreme environments.</title>
        <authorList>
            <person name="Coleine C."/>
            <person name="Stajich J.E."/>
            <person name="Selbmann L."/>
        </authorList>
    </citation>
    <scope>NUCLEOTIDE SEQUENCE</scope>
    <source>
        <strain evidence="1">CCFEE 5714</strain>
    </source>
</reference>
<evidence type="ECO:0000313" key="2">
    <source>
        <dbReference type="Proteomes" id="UP001281147"/>
    </source>
</evidence>
<accession>A0ACC3NAA7</accession>
<dbReference type="EMBL" id="JAUTXU010000068">
    <property type="protein sequence ID" value="KAK3712678.1"/>
    <property type="molecule type" value="Genomic_DNA"/>
</dbReference>
<evidence type="ECO:0000313" key="1">
    <source>
        <dbReference type="EMBL" id="KAK3712678.1"/>
    </source>
</evidence>
<proteinExistence type="predicted"/>
<keyword evidence="2" id="KW-1185">Reference proteome</keyword>
<protein>
    <submittedName>
        <fullName evidence="1">Uncharacterized protein</fullName>
    </submittedName>
</protein>
<sequence length="192" mass="21063">MASRGPPAPRASGGTFIGAAPAPDPSITAAEIALVAVTSWVSNRTRAPVPLAALRRGMMSESKQSSARLEDADIANGVLRNQGLIAATRAHTIQSEANTRQVQESKARVNGLAATKATIREFSTFKYEATDTFQVLNRIEEKIFAVDQLQDEFKPIASQFPRCSDLLIEARRPRTAAIYDQQRICKFECEWK</sequence>
<dbReference type="Proteomes" id="UP001281147">
    <property type="component" value="Unassembled WGS sequence"/>
</dbReference>
<gene>
    <name evidence="1" type="ORF">LTR37_008942</name>
</gene>
<name>A0ACC3NAA7_9PEZI</name>
<comment type="caution">
    <text evidence="1">The sequence shown here is derived from an EMBL/GenBank/DDBJ whole genome shotgun (WGS) entry which is preliminary data.</text>
</comment>
<organism evidence="1 2">
    <name type="scientific">Vermiconidia calcicola</name>
    <dbReference type="NCBI Taxonomy" id="1690605"/>
    <lineage>
        <taxon>Eukaryota</taxon>
        <taxon>Fungi</taxon>
        <taxon>Dikarya</taxon>
        <taxon>Ascomycota</taxon>
        <taxon>Pezizomycotina</taxon>
        <taxon>Dothideomycetes</taxon>
        <taxon>Dothideomycetidae</taxon>
        <taxon>Mycosphaerellales</taxon>
        <taxon>Extremaceae</taxon>
        <taxon>Vermiconidia</taxon>
    </lineage>
</organism>